<dbReference type="RefSeq" id="WP_034642245.1">
    <property type="nucleotide sequence ID" value="NZ_CBCSJC010000050.1"/>
</dbReference>
<dbReference type="STRING" id="574376.BAMA_10445"/>
<organism evidence="2 3">
    <name type="scientific">Bacillus manliponensis</name>
    <dbReference type="NCBI Taxonomy" id="574376"/>
    <lineage>
        <taxon>Bacteria</taxon>
        <taxon>Bacillati</taxon>
        <taxon>Bacillota</taxon>
        <taxon>Bacilli</taxon>
        <taxon>Bacillales</taxon>
        <taxon>Bacillaceae</taxon>
        <taxon>Bacillus</taxon>
        <taxon>Bacillus cereus group</taxon>
    </lineage>
</organism>
<evidence type="ECO:0000313" key="2">
    <source>
        <dbReference type="EMBL" id="KEK17896.1"/>
    </source>
</evidence>
<keyword evidence="1" id="KW-0472">Membrane</keyword>
<evidence type="ECO:0000256" key="1">
    <source>
        <dbReference type="SAM" id="Phobius"/>
    </source>
</evidence>
<dbReference type="EMBL" id="JOTN01000020">
    <property type="protein sequence ID" value="KEK17896.1"/>
    <property type="molecule type" value="Genomic_DNA"/>
</dbReference>
<dbReference type="OrthoDB" id="9792998at2"/>
<comment type="caution">
    <text evidence="2">The sequence shown here is derived from an EMBL/GenBank/DDBJ whole genome shotgun (WGS) entry which is preliminary data.</text>
</comment>
<proteinExistence type="predicted"/>
<protein>
    <recommendedName>
        <fullName evidence="4">Sugar ABC transporter permease</fullName>
    </recommendedName>
</protein>
<reference evidence="2 3" key="1">
    <citation type="submission" date="2014-06" db="EMBL/GenBank/DDBJ databases">
        <title>Draft genome sequence of Bacillus manliponensis JCM 15802 (MCCC 1A00708).</title>
        <authorList>
            <person name="Lai Q."/>
            <person name="Liu Y."/>
            <person name="Shao Z."/>
        </authorList>
    </citation>
    <scope>NUCLEOTIDE SEQUENCE [LARGE SCALE GENOMIC DNA]</scope>
    <source>
        <strain evidence="2 3">JCM 15802</strain>
    </source>
</reference>
<keyword evidence="1" id="KW-0812">Transmembrane</keyword>
<evidence type="ECO:0000313" key="3">
    <source>
        <dbReference type="Proteomes" id="UP000027822"/>
    </source>
</evidence>
<keyword evidence="1" id="KW-1133">Transmembrane helix</keyword>
<name>A0A073JUP6_9BACI</name>
<gene>
    <name evidence="2" type="ORF">BAMA_10445</name>
</gene>
<keyword evidence="3" id="KW-1185">Reference proteome</keyword>
<evidence type="ECO:0008006" key="4">
    <source>
        <dbReference type="Google" id="ProtNLM"/>
    </source>
</evidence>
<accession>A0A073JUP6</accession>
<dbReference type="AlphaFoldDB" id="A0A073JUP6"/>
<feature type="transmembrane region" description="Helical" evidence="1">
    <location>
        <begin position="28"/>
        <end position="59"/>
    </location>
</feature>
<dbReference type="Proteomes" id="UP000027822">
    <property type="component" value="Unassembled WGS sequence"/>
</dbReference>
<sequence>MKKKWLAILLSFILPGLGQLYLGLFARGFIILGLSVGFYFLSTELIPALSIVCLILWVVGMIDSAKQTKKINLKKQNV</sequence>